<dbReference type="PANTHER" id="PTHR22893:SF91">
    <property type="entry name" value="NADPH DEHYDROGENASE 2-RELATED"/>
    <property type="match status" value="1"/>
</dbReference>
<name>A0ABV6QZ50_9ACTN</name>
<evidence type="ECO:0000313" key="3">
    <source>
        <dbReference type="Proteomes" id="UP001589890"/>
    </source>
</evidence>
<dbReference type="CDD" id="cd02933">
    <property type="entry name" value="OYE_like_FMN"/>
    <property type="match status" value="1"/>
</dbReference>
<reference evidence="2 3" key="1">
    <citation type="submission" date="2024-09" db="EMBL/GenBank/DDBJ databases">
        <authorList>
            <person name="Sun Q."/>
            <person name="Mori K."/>
        </authorList>
    </citation>
    <scope>NUCLEOTIDE SEQUENCE [LARGE SCALE GENOMIC DNA]</scope>
    <source>
        <strain evidence="2 3">CGMCC 1.15906</strain>
    </source>
</reference>
<dbReference type="RefSeq" id="WP_380057632.1">
    <property type="nucleotide sequence ID" value="NZ_JBHLTC010000057.1"/>
</dbReference>
<dbReference type="SUPFAM" id="SSF51395">
    <property type="entry name" value="FMN-linked oxidoreductases"/>
    <property type="match status" value="1"/>
</dbReference>
<feature type="domain" description="NADH:flavin oxidoreductase/NADH oxidase N-terminal" evidence="1">
    <location>
        <begin position="13"/>
        <end position="337"/>
    </location>
</feature>
<organism evidence="2 3">
    <name type="scientific">Kribbella deserti</name>
    <dbReference type="NCBI Taxonomy" id="1926257"/>
    <lineage>
        <taxon>Bacteria</taxon>
        <taxon>Bacillati</taxon>
        <taxon>Actinomycetota</taxon>
        <taxon>Actinomycetes</taxon>
        <taxon>Propionibacteriales</taxon>
        <taxon>Kribbellaceae</taxon>
        <taxon>Kribbella</taxon>
    </lineage>
</organism>
<evidence type="ECO:0000259" key="1">
    <source>
        <dbReference type="Pfam" id="PF00724"/>
    </source>
</evidence>
<protein>
    <submittedName>
        <fullName evidence="2">Alkene reductase</fullName>
    </submittedName>
</protein>
<gene>
    <name evidence="2" type="ORF">ACFFGN_35775</name>
</gene>
<dbReference type="Proteomes" id="UP001589890">
    <property type="component" value="Unassembled WGS sequence"/>
</dbReference>
<comment type="caution">
    <text evidence="2">The sequence shown here is derived from an EMBL/GenBank/DDBJ whole genome shotgun (WGS) entry which is preliminary data.</text>
</comment>
<sequence length="374" mass="39104">MLTLTNSATADPLLTPLASAPLRLPNRIAMAPMTRGRADGDGVPHDLTTAYYVQRASAGLLISEGLWPHVSGRGGPGVPGIATAAQTEKWRQVTTAVHAAGGRIYAQLWHVGRLAHPRDLPTGLHPLAPSAIAAPEKVFTADGWVDAVAPEALTLDGVDAVIRQYAEAARNAISAGFDGVELHSANGYLLHQFLSDNANQRTDGYGGSGRTRIVREVVDALVAAVGADRVAVRFSPGNPDNGLVEADPATTYGPLVRDLDRLGLSYLHVIERGKFASLPAARSWWSGLLVGNVDGSEPSTPSGGRELLKAGLVDVVAMGRLFIANPDLPLRIATGAPLATPRSDDFYGSQLEGYADHPAIGTGPVVPQLANVAS</sequence>
<evidence type="ECO:0000313" key="2">
    <source>
        <dbReference type="EMBL" id="MFC0629478.1"/>
    </source>
</evidence>
<dbReference type="InterPro" id="IPR001155">
    <property type="entry name" value="OxRdtase_FMN_N"/>
</dbReference>
<accession>A0ABV6QZ50</accession>
<proteinExistence type="predicted"/>
<dbReference type="InterPro" id="IPR013785">
    <property type="entry name" value="Aldolase_TIM"/>
</dbReference>
<dbReference type="EMBL" id="JBHLTC010000057">
    <property type="protein sequence ID" value="MFC0629478.1"/>
    <property type="molecule type" value="Genomic_DNA"/>
</dbReference>
<dbReference type="Pfam" id="PF00724">
    <property type="entry name" value="Oxidored_FMN"/>
    <property type="match status" value="1"/>
</dbReference>
<dbReference type="PANTHER" id="PTHR22893">
    <property type="entry name" value="NADH OXIDOREDUCTASE-RELATED"/>
    <property type="match status" value="1"/>
</dbReference>
<keyword evidence="3" id="KW-1185">Reference proteome</keyword>
<dbReference type="Gene3D" id="3.20.20.70">
    <property type="entry name" value="Aldolase class I"/>
    <property type="match status" value="1"/>
</dbReference>
<dbReference type="InterPro" id="IPR045247">
    <property type="entry name" value="Oye-like"/>
</dbReference>